<dbReference type="AlphaFoldDB" id="A0A9Q3C169"/>
<sequence length="139" mass="15767">MHSEGWKLCRCPNTPNSEYSNSQQTTTVNTISAPQPIVTSVSTKKIVASEEYSRNCDSKKDNMKIIKTKRNVITHIKTTANINRPFIFNQPDTSANEVYDRKEQQLQLNTSRTSSSINEIELTTIDATVTENNEKKNIE</sequence>
<comment type="caution">
    <text evidence="1">The sequence shown here is derived from an EMBL/GenBank/DDBJ whole genome shotgun (WGS) entry which is preliminary data.</text>
</comment>
<dbReference type="EMBL" id="AVOT02003880">
    <property type="protein sequence ID" value="MBW0474845.1"/>
    <property type="molecule type" value="Genomic_DNA"/>
</dbReference>
<organism evidence="1 2">
    <name type="scientific">Austropuccinia psidii MF-1</name>
    <dbReference type="NCBI Taxonomy" id="1389203"/>
    <lineage>
        <taxon>Eukaryota</taxon>
        <taxon>Fungi</taxon>
        <taxon>Dikarya</taxon>
        <taxon>Basidiomycota</taxon>
        <taxon>Pucciniomycotina</taxon>
        <taxon>Pucciniomycetes</taxon>
        <taxon>Pucciniales</taxon>
        <taxon>Sphaerophragmiaceae</taxon>
        <taxon>Austropuccinia</taxon>
    </lineage>
</organism>
<protein>
    <submittedName>
        <fullName evidence="1">Uncharacterized protein</fullName>
    </submittedName>
</protein>
<reference evidence="1" key="1">
    <citation type="submission" date="2021-03" db="EMBL/GenBank/DDBJ databases">
        <title>Draft genome sequence of rust myrtle Austropuccinia psidii MF-1, a brazilian biotype.</title>
        <authorList>
            <person name="Quecine M.C."/>
            <person name="Pachon D.M.R."/>
            <person name="Bonatelli M.L."/>
            <person name="Correr F.H."/>
            <person name="Franceschini L.M."/>
            <person name="Leite T.F."/>
            <person name="Margarido G.R.A."/>
            <person name="Almeida C.A."/>
            <person name="Ferrarezi J.A."/>
            <person name="Labate C.A."/>
        </authorList>
    </citation>
    <scope>NUCLEOTIDE SEQUENCE</scope>
    <source>
        <strain evidence="1">MF-1</strain>
    </source>
</reference>
<dbReference type="Proteomes" id="UP000765509">
    <property type="component" value="Unassembled WGS sequence"/>
</dbReference>
<proteinExistence type="predicted"/>
<evidence type="ECO:0000313" key="1">
    <source>
        <dbReference type="EMBL" id="MBW0474845.1"/>
    </source>
</evidence>
<gene>
    <name evidence="1" type="ORF">O181_014560</name>
</gene>
<accession>A0A9Q3C169</accession>
<keyword evidence="2" id="KW-1185">Reference proteome</keyword>
<evidence type="ECO:0000313" key="2">
    <source>
        <dbReference type="Proteomes" id="UP000765509"/>
    </source>
</evidence>
<name>A0A9Q3C169_9BASI</name>